<dbReference type="Proteomes" id="UP000076088">
    <property type="component" value="Chromosome"/>
</dbReference>
<evidence type="ECO:0000259" key="3">
    <source>
        <dbReference type="PROSITE" id="PS50937"/>
    </source>
</evidence>
<dbReference type="AlphaFoldDB" id="A0AAC8YX41"/>
<sequence length="236" mass="26156">MADLAGVTPRTLRHYRQIGLLREPPRDRNGYRRYGVADLVRLLRIKGLAAAGIALSDIPSFLEGRGAGVGDVLDTLDRQLADQIARLEEQRRLVARLKSDADLPGAGLSQPFNALTEGRSEAAIEAWREQLTLFAQLLSQEDLARLYAIYERMAESAAFAELGKRFDALGPQSGDDEIAALAKEYSHHFEAVLPEFRDVFRVHRKATLFELINAHALTSVNDSQRKMLAAVASYIA</sequence>
<evidence type="ECO:0000256" key="2">
    <source>
        <dbReference type="SAM" id="Coils"/>
    </source>
</evidence>
<dbReference type="SMART" id="SM00422">
    <property type="entry name" value="HTH_MERR"/>
    <property type="match status" value="1"/>
</dbReference>
<gene>
    <name evidence="4" type="ORF">ATM17_00620</name>
</gene>
<dbReference type="PANTHER" id="PTHR30204:SF93">
    <property type="entry name" value="HTH MERR-TYPE DOMAIN-CONTAINING PROTEIN"/>
    <property type="match status" value="1"/>
</dbReference>
<dbReference type="CDD" id="cd00592">
    <property type="entry name" value="HTH_MerR-like"/>
    <property type="match status" value="1"/>
</dbReference>
<feature type="coiled-coil region" evidence="2">
    <location>
        <begin position="73"/>
        <end position="100"/>
    </location>
</feature>
<dbReference type="EMBL" id="CP013344">
    <property type="protein sequence ID" value="AMU87549.1"/>
    <property type="molecule type" value="Genomic_DNA"/>
</dbReference>
<evidence type="ECO:0000313" key="4">
    <source>
        <dbReference type="EMBL" id="AMU87549.1"/>
    </source>
</evidence>
<dbReference type="Pfam" id="PF00376">
    <property type="entry name" value="MerR"/>
    <property type="match status" value="1"/>
</dbReference>
<dbReference type="PROSITE" id="PS50937">
    <property type="entry name" value="HTH_MERR_2"/>
    <property type="match status" value="1"/>
</dbReference>
<keyword evidence="2" id="KW-0175">Coiled coil</keyword>
<dbReference type="InterPro" id="IPR047057">
    <property type="entry name" value="MerR_fam"/>
</dbReference>
<protein>
    <recommendedName>
        <fullName evidence="3">HTH merR-type domain-containing protein</fullName>
    </recommendedName>
</protein>
<reference evidence="5" key="1">
    <citation type="submission" date="2015-11" db="EMBL/GenBank/DDBJ databases">
        <title>Complete genome sequence of a polyethylene-glycol degrader Sphingopyxis macrogoltabida 203N (NBRC 111659).</title>
        <authorList>
            <person name="Yoshiyuki O."/>
            <person name="Shouta N."/>
            <person name="Nagata Y."/>
            <person name="Numata M."/>
            <person name="Tsuchikane K."/>
            <person name="Hosoyama A."/>
            <person name="Yamazoe A."/>
            <person name="Tsuda M."/>
            <person name="Fujita N."/>
            <person name="Kawai F."/>
        </authorList>
    </citation>
    <scope>NUCLEOTIDE SEQUENCE [LARGE SCALE GENOMIC DNA]</scope>
    <source>
        <strain evidence="5">203N</strain>
    </source>
</reference>
<accession>A0AAC8YX41</accession>
<dbReference type="PANTHER" id="PTHR30204">
    <property type="entry name" value="REDOX-CYCLING DRUG-SENSING TRANSCRIPTIONAL ACTIVATOR SOXR"/>
    <property type="match status" value="1"/>
</dbReference>
<keyword evidence="1" id="KW-0238">DNA-binding</keyword>
<reference evidence="4 5" key="2">
    <citation type="journal article" date="2016" name="Genome Announc.">
        <title>Complete Genome Sequence of Sphingopyxis macrogoltabida Strain 203N (NBRC 111659), a Polyethylene Glycol Degrader.</title>
        <authorList>
            <person name="Ohtsubo Y."/>
            <person name="Nonoyama S."/>
            <person name="Nagata Y."/>
            <person name="Numata M."/>
            <person name="Tsuchikane K."/>
            <person name="Hosoyama A."/>
            <person name="Yamazoe A."/>
            <person name="Tsuda M."/>
            <person name="Fujita N."/>
            <person name="Kawai F."/>
        </authorList>
    </citation>
    <scope>NUCLEOTIDE SEQUENCE [LARGE SCALE GENOMIC DNA]</scope>
    <source>
        <strain evidence="4 5">203N</strain>
    </source>
</reference>
<feature type="domain" description="HTH merR-type" evidence="3">
    <location>
        <begin position="1"/>
        <end position="64"/>
    </location>
</feature>
<dbReference type="InterPro" id="IPR000551">
    <property type="entry name" value="MerR-type_HTH_dom"/>
</dbReference>
<evidence type="ECO:0000313" key="5">
    <source>
        <dbReference type="Proteomes" id="UP000076088"/>
    </source>
</evidence>
<dbReference type="GO" id="GO:0003700">
    <property type="term" value="F:DNA-binding transcription factor activity"/>
    <property type="evidence" value="ECO:0007669"/>
    <property type="project" value="InterPro"/>
</dbReference>
<dbReference type="SUPFAM" id="SSF46955">
    <property type="entry name" value="Putative DNA-binding domain"/>
    <property type="match status" value="1"/>
</dbReference>
<dbReference type="GO" id="GO:0003677">
    <property type="term" value="F:DNA binding"/>
    <property type="evidence" value="ECO:0007669"/>
    <property type="project" value="UniProtKB-KW"/>
</dbReference>
<evidence type="ECO:0000256" key="1">
    <source>
        <dbReference type="ARBA" id="ARBA00023125"/>
    </source>
</evidence>
<proteinExistence type="predicted"/>
<dbReference type="Gene3D" id="1.10.1660.10">
    <property type="match status" value="1"/>
</dbReference>
<name>A0AAC8YX41_SPHMC</name>
<organism evidence="4 5">
    <name type="scientific">Sphingopyxis macrogoltabida</name>
    <name type="common">Sphingomonas macrogoltabidus</name>
    <dbReference type="NCBI Taxonomy" id="33050"/>
    <lineage>
        <taxon>Bacteria</taxon>
        <taxon>Pseudomonadati</taxon>
        <taxon>Pseudomonadota</taxon>
        <taxon>Alphaproteobacteria</taxon>
        <taxon>Sphingomonadales</taxon>
        <taxon>Sphingomonadaceae</taxon>
        <taxon>Sphingopyxis</taxon>
    </lineage>
</organism>
<keyword evidence="5" id="KW-1185">Reference proteome</keyword>
<dbReference type="InterPro" id="IPR009061">
    <property type="entry name" value="DNA-bd_dom_put_sf"/>
</dbReference>